<organism evidence="1">
    <name type="scientific">Solanum lycopersicum</name>
    <name type="common">Tomato</name>
    <name type="synonym">Lycopersicon esculentum</name>
    <dbReference type="NCBI Taxonomy" id="4081"/>
    <lineage>
        <taxon>Eukaryota</taxon>
        <taxon>Viridiplantae</taxon>
        <taxon>Streptophyta</taxon>
        <taxon>Embryophyta</taxon>
        <taxon>Tracheophyta</taxon>
        <taxon>Spermatophyta</taxon>
        <taxon>Magnoliopsida</taxon>
        <taxon>eudicotyledons</taxon>
        <taxon>Gunneridae</taxon>
        <taxon>Pentapetalae</taxon>
        <taxon>asterids</taxon>
        <taxon>lamiids</taxon>
        <taxon>Solanales</taxon>
        <taxon>Solanaceae</taxon>
        <taxon>Solanoideae</taxon>
        <taxon>Solaneae</taxon>
        <taxon>Solanum</taxon>
        <taxon>Solanum subgen. Lycopersicon</taxon>
    </lineage>
</organism>
<keyword evidence="2" id="KW-1185">Reference proteome</keyword>
<proteinExistence type="predicted"/>
<evidence type="ECO:0000313" key="2">
    <source>
        <dbReference type="Proteomes" id="UP000004994"/>
    </source>
</evidence>
<dbReference type="Proteomes" id="UP000004994">
    <property type="component" value="Chromosome 2"/>
</dbReference>
<dbReference type="Gramene" id="Solyc02g005420.1.1">
    <property type="protein sequence ID" value="Solyc02g005420.1.1"/>
    <property type="gene ID" value="Solyc02g005420.1"/>
</dbReference>
<dbReference type="PaxDb" id="4081-Solyc02g005420.1.1"/>
<evidence type="ECO:0000313" key="1">
    <source>
        <dbReference type="EnsemblPlants" id="Solyc02g005420.1.1"/>
    </source>
</evidence>
<reference evidence="1" key="1">
    <citation type="journal article" date="2012" name="Nature">
        <title>The tomato genome sequence provides insights into fleshy fruit evolution.</title>
        <authorList>
            <consortium name="Tomato Genome Consortium"/>
        </authorList>
    </citation>
    <scope>NUCLEOTIDE SEQUENCE [LARGE SCALE GENOMIC DNA]</scope>
    <source>
        <strain evidence="1">cv. Heinz 1706</strain>
    </source>
</reference>
<accession>K4B4E4</accession>
<dbReference type="AlphaFoldDB" id="K4B4E4"/>
<sequence>MSKLFKQDAAILDGPTPTTTVYLEDQFEHGNIRQKILHIET</sequence>
<name>K4B4E4_SOLLC</name>
<protein>
    <submittedName>
        <fullName evidence="1">Uncharacterized protein</fullName>
    </submittedName>
</protein>
<reference evidence="1" key="2">
    <citation type="submission" date="2015-06" db="UniProtKB">
        <authorList>
            <consortium name="EnsemblPlants"/>
        </authorList>
    </citation>
    <scope>IDENTIFICATION</scope>
    <source>
        <strain evidence="1">cv. Heinz 1706</strain>
    </source>
</reference>
<dbReference type="InParanoid" id="K4B4E4"/>
<dbReference type="EnsemblPlants" id="Solyc02g005420.1.1">
    <property type="protein sequence ID" value="Solyc02g005420.1.1"/>
    <property type="gene ID" value="Solyc02g005420.1"/>
</dbReference>
<dbReference type="HOGENOM" id="CLU_3280540_0_0_1"/>